<dbReference type="Gene3D" id="2.170.130.10">
    <property type="entry name" value="TonB-dependent receptor, plug domain"/>
    <property type="match status" value="1"/>
</dbReference>
<protein>
    <submittedName>
        <fullName evidence="13">TonB-dependent receptor-like protein</fullName>
    </submittedName>
</protein>
<feature type="chain" id="PRO_5020646044" evidence="10">
    <location>
        <begin position="31"/>
        <end position="1023"/>
    </location>
</feature>
<keyword evidence="7 8" id="KW-0998">Cell outer membrane</keyword>
<evidence type="ECO:0000256" key="8">
    <source>
        <dbReference type="PROSITE-ProRule" id="PRU01360"/>
    </source>
</evidence>
<feature type="domain" description="TonB-dependent receptor-like beta-barrel" evidence="11">
    <location>
        <begin position="417"/>
        <end position="984"/>
    </location>
</feature>
<comment type="similarity">
    <text evidence="8 9">Belongs to the TonB-dependent receptor family.</text>
</comment>
<keyword evidence="3 8" id="KW-1134">Transmembrane beta strand</keyword>
<dbReference type="GO" id="GO:0009279">
    <property type="term" value="C:cell outer membrane"/>
    <property type="evidence" value="ECO:0007669"/>
    <property type="project" value="UniProtKB-SubCell"/>
</dbReference>
<evidence type="ECO:0000256" key="4">
    <source>
        <dbReference type="ARBA" id="ARBA00022692"/>
    </source>
</evidence>
<keyword evidence="4 8" id="KW-0812">Transmembrane</keyword>
<dbReference type="AlphaFoldDB" id="A0A4R2PCS9"/>
<evidence type="ECO:0000259" key="11">
    <source>
        <dbReference type="Pfam" id="PF00593"/>
    </source>
</evidence>
<keyword evidence="2 8" id="KW-0813">Transport</keyword>
<dbReference type="InterPro" id="IPR039426">
    <property type="entry name" value="TonB-dep_rcpt-like"/>
</dbReference>
<comment type="caution">
    <text evidence="13">The sequence shown here is derived from an EMBL/GenBank/DDBJ whole genome shotgun (WGS) entry which is preliminary data.</text>
</comment>
<evidence type="ECO:0000256" key="6">
    <source>
        <dbReference type="ARBA" id="ARBA00023136"/>
    </source>
</evidence>
<dbReference type="Gene3D" id="2.40.170.20">
    <property type="entry name" value="TonB-dependent receptor, beta-barrel domain"/>
    <property type="match status" value="1"/>
</dbReference>
<keyword evidence="10" id="KW-0732">Signal</keyword>
<accession>A0A4R2PCS9</accession>
<dbReference type="InterPro" id="IPR037066">
    <property type="entry name" value="Plug_dom_sf"/>
</dbReference>
<evidence type="ECO:0000256" key="5">
    <source>
        <dbReference type="ARBA" id="ARBA00023077"/>
    </source>
</evidence>
<dbReference type="InterPro" id="IPR000531">
    <property type="entry name" value="Beta-barrel_TonB"/>
</dbReference>
<feature type="domain" description="TonB-dependent receptor plug" evidence="12">
    <location>
        <begin position="56"/>
        <end position="167"/>
    </location>
</feature>
<feature type="signal peptide" evidence="10">
    <location>
        <begin position="1"/>
        <end position="30"/>
    </location>
</feature>
<evidence type="ECO:0000256" key="2">
    <source>
        <dbReference type="ARBA" id="ARBA00022448"/>
    </source>
</evidence>
<evidence type="ECO:0000313" key="13">
    <source>
        <dbReference type="EMBL" id="TCP32932.1"/>
    </source>
</evidence>
<reference evidence="13 14" key="1">
    <citation type="submission" date="2019-03" db="EMBL/GenBank/DDBJ databases">
        <title>Genomic Encyclopedia of Type Strains, Phase IV (KMG-IV): sequencing the most valuable type-strain genomes for metagenomic binning, comparative biology and taxonomic classification.</title>
        <authorList>
            <person name="Goeker M."/>
        </authorList>
    </citation>
    <scope>NUCLEOTIDE SEQUENCE [LARGE SCALE GENOMIC DNA]</scope>
    <source>
        <strain evidence="13 14">DSM 2132</strain>
    </source>
</reference>
<comment type="subcellular location">
    <subcellularLocation>
        <location evidence="1 8">Cell outer membrane</location>
        <topology evidence="1 8">Multi-pass membrane protein</topology>
    </subcellularLocation>
</comment>
<gene>
    <name evidence="13" type="ORF">EV659_10831</name>
</gene>
<evidence type="ECO:0000256" key="10">
    <source>
        <dbReference type="SAM" id="SignalP"/>
    </source>
</evidence>
<dbReference type="SUPFAM" id="SSF56935">
    <property type="entry name" value="Porins"/>
    <property type="match status" value="1"/>
</dbReference>
<sequence length="1023" mass="109726">MTDGLIKRTALFGTSAVALLCATAGATAQAANDQQDATLEVEEIVVTGSRLANTNISSPVPVVQIGSEQIDSRGAVRIEEVLNVLPSAFGAQTSSAVNGATGTSTVDLRGLGAVRTLPLIDGKRLPFGSDSSAAANLDIVPTQLIERVDVVTGGASAIYGSDAVAGVVNFVLKDDFEGIEFDGQVGFHHSGNSNSFMENVTAAAGFPDAESTADGRDVFATLTVGANSPDGRGNITAHVAYQNQNAILQGDRDISACAIGSNDGPLGFGGIGCVGSSNFRRFNTDLGALFQQEDGTLVPLVGGPAQTYNFGPLNYFQRPNERFNLYTRGHYDITDNMEVFMDLSFMNNNTAAQIAPSASFNRPFQINCDNPLLQNGLGPNGEGVGTFFDALGCGAIIEAFENGERDNVDRAFFNSHRNVEGDPRVSELDNTNWRIVTGFRGELFDNFQWETFGQFSRVKTQDISRNDLNFDRVQQALFVVEGPNGQPICDPARNPDAGCVPWNILGRTADGQSLVTQDAVDFVQGVGITVGETNQRVVGGTIQGDFGRYGLTSPFAEDGVSALAGFEYRKDELERIPDDVSQIPGGRGLTGVGGGTLPVSGQVEVFELFMETQIPIVQDAPFIRELSLSGAYRRSQYSTKGDDPITGNPTSNDFGTNTFFVGTNYAPVDDIRFRVQFQRAIRAPNVFNLFLTQNTGLVDLATGPNGLFDPCAGTTDPTDSIPSPSASLAQCQNTGVTAAQYGTIEDNPAGQYNIVTSGNADLEAEVSDTFTVGTVWTPSYLPGFSLAVDYFNITIDGAIATIPAQTTLDRCIANGDERFCSLIQRDQFGTLWLDNSNFEGIRTPLDNIAQLKTTGVDFSAKYSFDLEAIGLGNAGTLNLDYNATWLRSNSFTPIEGTDEVECQGLYRGGCGVPNPEYRHIFLANWQTPWDVGVTATWRYFGDVELNGTSGNPVDAVLETRNYLDLVVRWQATDFAEFRLGANNLLNNQAPITTSAGTAPGNGNTFPASYDIDRFIFFGVNFRY</sequence>
<dbReference type="Pfam" id="PF00593">
    <property type="entry name" value="TonB_dep_Rec_b-barrel"/>
    <property type="match status" value="1"/>
</dbReference>
<evidence type="ECO:0000256" key="9">
    <source>
        <dbReference type="RuleBase" id="RU003357"/>
    </source>
</evidence>
<evidence type="ECO:0000256" key="1">
    <source>
        <dbReference type="ARBA" id="ARBA00004571"/>
    </source>
</evidence>
<evidence type="ECO:0000313" key="14">
    <source>
        <dbReference type="Proteomes" id="UP000295399"/>
    </source>
</evidence>
<dbReference type="Proteomes" id="UP000295399">
    <property type="component" value="Unassembled WGS sequence"/>
</dbReference>
<dbReference type="PANTHER" id="PTHR47234">
    <property type="match status" value="1"/>
</dbReference>
<proteinExistence type="inferred from homology"/>
<dbReference type="Pfam" id="PF07715">
    <property type="entry name" value="Plug"/>
    <property type="match status" value="1"/>
</dbReference>
<evidence type="ECO:0000256" key="3">
    <source>
        <dbReference type="ARBA" id="ARBA00022452"/>
    </source>
</evidence>
<dbReference type="PANTHER" id="PTHR47234:SF2">
    <property type="entry name" value="TONB-DEPENDENT RECEPTOR"/>
    <property type="match status" value="1"/>
</dbReference>
<name>A0A4R2PCS9_RHOSA</name>
<dbReference type="EMBL" id="SLXO01000008">
    <property type="protein sequence ID" value="TCP32932.1"/>
    <property type="molecule type" value="Genomic_DNA"/>
</dbReference>
<evidence type="ECO:0000259" key="12">
    <source>
        <dbReference type="Pfam" id="PF07715"/>
    </source>
</evidence>
<keyword evidence="14" id="KW-1185">Reference proteome</keyword>
<dbReference type="InParanoid" id="A0A4R2PCS9"/>
<keyword evidence="5 9" id="KW-0798">TonB box</keyword>
<keyword evidence="13" id="KW-0675">Receptor</keyword>
<dbReference type="InterPro" id="IPR036942">
    <property type="entry name" value="Beta-barrel_TonB_sf"/>
</dbReference>
<evidence type="ECO:0000256" key="7">
    <source>
        <dbReference type="ARBA" id="ARBA00023237"/>
    </source>
</evidence>
<organism evidence="13 14">
    <name type="scientific">Rhodothalassium salexigens DSM 2132</name>
    <dbReference type="NCBI Taxonomy" id="1188247"/>
    <lineage>
        <taxon>Bacteria</taxon>
        <taxon>Pseudomonadati</taxon>
        <taxon>Pseudomonadota</taxon>
        <taxon>Alphaproteobacteria</taxon>
        <taxon>Rhodothalassiales</taxon>
        <taxon>Rhodothalassiaceae</taxon>
        <taxon>Rhodothalassium</taxon>
    </lineage>
</organism>
<dbReference type="InterPro" id="IPR012910">
    <property type="entry name" value="Plug_dom"/>
</dbReference>
<dbReference type="PROSITE" id="PS52016">
    <property type="entry name" value="TONB_DEPENDENT_REC_3"/>
    <property type="match status" value="1"/>
</dbReference>
<keyword evidence="6 8" id="KW-0472">Membrane</keyword>